<dbReference type="GeneID" id="31362022"/>
<feature type="region of interest" description="Disordered" evidence="1">
    <location>
        <begin position="419"/>
        <end position="474"/>
    </location>
</feature>
<sequence length="544" mass="61889">MEPINDPENQSLEPSKSTAKDSPKSPSALKKDDKKRDDENEKKKQSFMAHWKYKPGPNASVASLYIYNNMTLGNNVPPPNVNSTNNNSSSNPQTPISQTNNSPPSTTSVPMALSPKLTNSQSVDSPPEVPNSPEFKKGRRNSTPNMNNFITHWKFDPRAQQKQQRQQQLIGHHQQQMYMKRMSNLNLNIPSSPEIDISNNSPQQQQQQQLEYYNSQQQQVQHQTPPRTIPTTYFHPYSGRPRAPSIGTLPSSPRYEVYSTSPPPPEMRTERRMSLPNVPYGQPPVSPKFYYQQQQQQQQPQQPQNPPFTYIPPSSPLSSSSTPRNIYLDTIPEVPTHQQYIVGSEYSSVTGSPITSPYILSNTPSPPYSPVFAPNVKIPTIQSPTQSSIVSSRRMSAPLLSAYEEQPTTTTTVYRQAQPLPPSFIPQHPFQQQKQQQSIEPTKYEHAGHQKSHQPQLQQSQQNPPQHHQSQQTVVTLENKLPSMRDLLNNLNIHEQQQQRINEQNPIFERKEDHHLNNNNNESNNDNDNDNKNNSKMCIINLVQ</sequence>
<feature type="region of interest" description="Disordered" evidence="1">
    <location>
        <begin position="236"/>
        <end position="326"/>
    </location>
</feature>
<keyword evidence="3" id="KW-1185">Reference proteome</keyword>
<feature type="region of interest" description="Disordered" evidence="1">
    <location>
        <begin position="514"/>
        <end position="534"/>
    </location>
</feature>
<dbReference type="AlphaFoldDB" id="D3BDF7"/>
<proteinExistence type="predicted"/>
<protein>
    <submittedName>
        <fullName evidence="2">Uncharacterized protein</fullName>
    </submittedName>
</protein>
<dbReference type="EMBL" id="ADBJ01000029">
    <property type="protein sequence ID" value="EFA80601.1"/>
    <property type="molecule type" value="Genomic_DNA"/>
</dbReference>
<organism evidence="2 3">
    <name type="scientific">Heterostelium pallidum (strain ATCC 26659 / Pp 5 / PN500)</name>
    <name type="common">Cellular slime mold</name>
    <name type="synonym">Polysphondylium pallidum</name>
    <dbReference type="NCBI Taxonomy" id="670386"/>
    <lineage>
        <taxon>Eukaryota</taxon>
        <taxon>Amoebozoa</taxon>
        <taxon>Evosea</taxon>
        <taxon>Eumycetozoa</taxon>
        <taxon>Dictyostelia</taxon>
        <taxon>Acytosteliales</taxon>
        <taxon>Acytosteliaceae</taxon>
        <taxon>Heterostelium</taxon>
    </lineage>
</organism>
<feature type="region of interest" description="Disordered" evidence="1">
    <location>
        <begin position="1"/>
        <end position="57"/>
    </location>
</feature>
<dbReference type="InParanoid" id="D3BDF7"/>
<evidence type="ECO:0000256" key="1">
    <source>
        <dbReference type="SAM" id="MobiDB-lite"/>
    </source>
</evidence>
<dbReference type="OMA" id="KMCIINL"/>
<evidence type="ECO:0000313" key="3">
    <source>
        <dbReference type="Proteomes" id="UP000001396"/>
    </source>
</evidence>
<evidence type="ECO:0000313" key="2">
    <source>
        <dbReference type="EMBL" id="EFA80601.1"/>
    </source>
</evidence>
<comment type="caution">
    <text evidence="2">The sequence shown here is derived from an EMBL/GenBank/DDBJ whole genome shotgun (WGS) entry which is preliminary data.</text>
</comment>
<feature type="compositionally biased region" description="Pro residues" evidence="1">
    <location>
        <begin position="303"/>
        <end position="315"/>
    </location>
</feature>
<reference evidence="2 3" key="1">
    <citation type="journal article" date="2011" name="Genome Res.">
        <title>Phylogeny-wide analysis of social amoeba genomes highlights ancient origins for complex intercellular communication.</title>
        <authorList>
            <person name="Heidel A.J."/>
            <person name="Lawal H.M."/>
            <person name="Felder M."/>
            <person name="Schilde C."/>
            <person name="Helps N.R."/>
            <person name="Tunggal B."/>
            <person name="Rivero F."/>
            <person name="John U."/>
            <person name="Schleicher M."/>
            <person name="Eichinger L."/>
            <person name="Platzer M."/>
            <person name="Noegel A.A."/>
            <person name="Schaap P."/>
            <person name="Gloeckner G."/>
        </authorList>
    </citation>
    <scope>NUCLEOTIDE SEQUENCE [LARGE SCALE GENOMIC DNA]</scope>
    <source>
        <strain evidence="3">ATCC 26659 / Pp 5 / PN500</strain>
    </source>
</reference>
<feature type="region of interest" description="Disordered" evidence="1">
    <location>
        <begin position="76"/>
        <end position="149"/>
    </location>
</feature>
<feature type="compositionally biased region" description="Polar residues" evidence="1">
    <location>
        <begin position="187"/>
        <end position="202"/>
    </location>
</feature>
<feature type="compositionally biased region" description="Polar residues" evidence="1">
    <location>
        <begin position="7"/>
        <end position="17"/>
    </location>
</feature>
<feature type="compositionally biased region" description="Basic and acidic residues" evidence="1">
    <location>
        <begin position="18"/>
        <end position="44"/>
    </location>
</feature>
<feature type="region of interest" description="Disordered" evidence="1">
    <location>
        <begin position="187"/>
        <end position="209"/>
    </location>
</feature>
<feature type="compositionally biased region" description="Low complexity" evidence="1">
    <location>
        <begin position="292"/>
        <end position="302"/>
    </location>
</feature>
<accession>D3BDF7</accession>
<feature type="compositionally biased region" description="Low complexity" evidence="1">
    <location>
        <begin position="517"/>
        <end position="534"/>
    </location>
</feature>
<feature type="compositionally biased region" description="Low complexity" evidence="1">
    <location>
        <begin position="453"/>
        <end position="472"/>
    </location>
</feature>
<name>D3BDF7_HETP5</name>
<gene>
    <name evidence="2" type="ORF">PPL_06540</name>
</gene>
<dbReference type="Proteomes" id="UP000001396">
    <property type="component" value="Unassembled WGS sequence"/>
</dbReference>
<dbReference type="RefSeq" id="XP_020432721.1">
    <property type="nucleotide sequence ID" value="XM_020577394.1"/>
</dbReference>
<feature type="compositionally biased region" description="Low complexity" evidence="1">
    <location>
        <begin position="81"/>
        <end position="110"/>
    </location>
</feature>